<evidence type="ECO:0000256" key="1">
    <source>
        <dbReference type="SAM" id="Coils"/>
    </source>
</evidence>
<keyword evidence="1" id="KW-0175">Coiled coil</keyword>
<name>A0A4P6EYR3_9BACL</name>
<dbReference type="KEGG" id="pprt:ET464_19655"/>
<dbReference type="RefSeq" id="WP_129443903.1">
    <property type="nucleotide sequence ID" value="NZ_CP035492.1"/>
</dbReference>
<dbReference type="EMBL" id="CP035492">
    <property type="protein sequence ID" value="QAY68262.1"/>
    <property type="molecule type" value="Genomic_DNA"/>
</dbReference>
<protein>
    <submittedName>
        <fullName evidence="2">Uncharacterized protein</fullName>
    </submittedName>
</protein>
<evidence type="ECO:0000313" key="3">
    <source>
        <dbReference type="Proteomes" id="UP000293568"/>
    </source>
</evidence>
<dbReference type="AlphaFoldDB" id="A0A4P6EYR3"/>
<feature type="coiled-coil region" evidence="1">
    <location>
        <begin position="24"/>
        <end position="55"/>
    </location>
</feature>
<dbReference type="Proteomes" id="UP000293568">
    <property type="component" value="Chromosome"/>
</dbReference>
<evidence type="ECO:0000313" key="2">
    <source>
        <dbReference type="EMBL" id="QAY68262.1"/>
    </source>
</evidence>
<organism evidence="2 3">
    <name type="scientific">Paenibacillus protaetiae</name>
    <dbReference type="NCBI Taxonomy" id="2509456"/>
    <lineage>
        <taxon>Bacteria</taxon>
        <taxon>Bacillati</taxon>
        <taxon>Bacillota</taxon>
        <taxon>Bacilli</taxon>
        <taxon>Bacillales</taxon>
        <taxon>Paenibacillaceae</taxon>
        <taxon>Paenibacillus</taxon>
    </lineage>
</organism>
<dbReference type="OrthoDB" id="2887638at2"/>
<reference evidence="2 3" key="1">
    <citation type="submission" date="2019-01" db="EMBL/GenBank/DDBJ databases">
        <title>Genome sequencing of strain FW100M-2.</title>
        <authorList>
            <person name="Heo J."/>
            <person name="Kim S.-J."/>
            <person name="Kim J.-S."/>
            <person name="Hong S.-B."/>
            <person name="Kwon S.-W."/>
        </authorList>
    </citation>
    <scope>NUCLEOTIDE SEQUENCE [LARGE SCALE GENOMIC DNA]</scope>
    <source>
        <strain evidence="2 3">FW100M-2</strain>
    </source>
</reference>
<sequence length="131" mass="15369">MIEPARKRYLSSSKRIAAEILPFIDAYAAKKEQEIAEIEQMVERYEKRRLAEDRAYQSMSMFRKMLTGKKPDHHVAVEYIHFVKKPMERVRALRQELEKVRAIQQGSLPGDLVDVPDELVIHMAEQENDTK</sequence>
<keyword evidence="3" id="KW-1185">Reference proteome</keyword>
<accession>A0A4P6EYR3</accession>
<gene>
    <name evidence="2" type="ORF">ET464_19655</name>
</gene>
<proteinExistence type="predicted"/>